<dbReference type="EMBL" id="ADNJ02000001">
    <property type="protein sequence ID" value="KHO11811.1"/>
    <property type="molecule type" value="Genomic_DNA"/>
</dbReference>
<protein>
    <submittedName>
        <fullName evidence="1">Ankyrin</fullName>
    </submittedName>
</protein>
<organism evidence="1 2">
    <name type="scientific">Metarhizium robertsii (strain ARSEF 23 / ATCC MYA-3075)</name>
    <name type="common">Metarhizium anisopliae (strain ARSEF 23)</name>
    <dbReference type="NCBI Taxonomy" id="655844"/>
    <lineage>
        <taxon>Eukaryota</taxon>
        <taxon>Fungi</taxon>
        <taxon>Dikarya</taxon>
        <taxon>Ascomycota</taxon>
        <taxon>Pezizomycotina</taxon>
        <taxon>Sordariomycetes</taxon>
        <taxon>Hypocreomycetidae</taxon>
        <taxon>Hypocreales</taxon>
        <taxon>Clavicipitaceae</taxon>
        <taxon>Metarhizium</taxon>
    </lineage>
</organism>
<name>A0A0B2XIY5_METRA</name>
<sequence>MAIPSLPRGRTVANVGRDIGRMIRMAMAIGKAGALVLFIARRPGPLQATAEHLSALAMDLRETLGALTRSQAEACGSA</sequence>
<comment type="caution">
    <text evidence="1">The sequence shown here is derived from an EMBL/GenBank/DDBJ whole genome shotgun (WGS) entry which is preliminary data.</text>
</comment>
<dbReference type="KEGG" id="maj:MAA_10755"/>
<evidence type="ECO:0000313" key="2">
    <source>
        <dbReference type="Proteomes" id="UP000002498"/>
    </source>
</evidence>
<dbReference type="AlphaFoldDB" id="A0A0B2XIY5"/>
<accession>A0A0B2XIY5</accession>
<evidence type="ECO:0000313" key="1">
    <source>
        <dbReference type="EMBL" id="KHO11811.1"/>
    </source>
</evidence>
<dbReference type="GeneID" id="23632204"/>
<dbReference type="RefSeq" id="XP_011410775.1">
    <property type="nucleotide sequence ID" value="XM_011412473.1"/>
</dbReference>
<keyword evidence="2" id="KW-1185">Reference proteome</keyword>
<dbReference type="OrthoDB" id="37659at2759"/>
<reference evidence="1 2" key="1">
    <citation type="journal article" date="2011" name="PLoS Genet.">
        <title>Genome sequencing and comparative transcriptomics of the model entomopathogenic fungi Metarhizium anisopliae and M. acridum.</title>
        <authorList>
            <person name="Gao Q."/>
            <person name="Jin K."/>
            <person name="Ying S.H."/>
            <person name="Zhang Y."/>
            <person name="Xiao G."/>
            <person name="Shang Y."/>
            <person name="Duan Z."/>
            <person name="Hu X."/>
            <person name="Xie X.Q."/>
            <person name="Zhou G."/>
            <person name="Peng G."/>
            <person name="Luo Z."/>
            <person name="Huang W."/>
            <person name="Wang B."/>
            <person name="Fang W."/>
            <person name="Wang S."/>
            <person name="Zhong Y."/>
            <person name="Ma L.J."/>
            <person name="St Leger R.J."/>
            <person name="Zhao G.P."/>
            <person name="Pei Y."/>
            <person name="Feng M.G."/>
            <person name="Xia Y."/>
            <person name="Wang C."/>
        </authorList>
    </citation>
    <scope>NUCLEOTIDE SEQUENCE [LARGE SCALE GENOMIC DNA]</scope>
    <source>
        <strain evidence="2">ARSEF 23 / ATCC MYA-3075</strain>
    </source>
</reference>
<reference evidence="1 2" key="2">
    <citation type="journal article" date="2014" name="Proc. Natl. Acad. Sci. U.S.A.">
        <title>Trajectory and genomic determinants of fungal-pathogen speciation and host adaptation.</title>
        <authorList>
            <person name="Hu X."/>
            <person name="Xiao G."/>
            <person name="Zheng P."/>
            <person name="Shang Y."/>
            <person name="Su Y."/>
            <person name="Zhang X."/>
            <person name="Liu X."/>
            <person name="Zhan S."/>
            <person name="St Leger R.J."/>
            <person name="Wang C."/>
        </authorList>
    </citation>
    <scope>GENOME REANNOTATION</scope>
    <source>
        <strain evidence="2">ARSEF 23 / ATCC MYA-3075</strain>
    </source>
</reference>
<dbReference type="Proteomes" id="UP000002498">
    <property type="component" value="Unassembled WGS sequence"/>
</dbReference>
<proteinExistence type="predicted"/>
<dbReference type="HOGENOM" id="CLU_2740572_0_0_1"/>
<gene>
    <name evidence="1" type="ORF">MAA_10755</name>
</gene>